<organism evidence="13 14">
    <name type="scientific">Pseudomyxococcus hansupus</name>
    <dbReference type="NCBI Taxonomy" id="1297742"/>
    <lineage>
        <taxon>Bacteria</taxon>
        <taxon>Pseudomonadati</taxon>
        <taxon>Myxococcota</taxon>
        <taxon>Myxococcia</taxon>
        <taxon>Myxococcales</taxon>
        <taxon>Cystobacterineae</taxon>
        <taxon>Myxococcaceae</taxon>
        <taxon>Pseudomyxococcus</taxon>
    </lineage>
</organism>
<dbReference type="eggNOG" id="COG0617">
    <property type="taxonomic scope" value="Bacteria"/>
</dbReference>
<sequence>MNSNPELSAPPEEDSASEPQAANAQAPEETLEAQAATPAEPAFPPPAHADAESDDEEEEDDEADASDNGLDETVLGAEAAEAVLAAAEAEDAAEARDEDLEEVPTVLEPEPEPTPAERALHAPHVRPTGEPAEIDPDELDPDALKVVLRLHQHGHQAYMVGGCVRDLLLGRKPKDFDIATSATPNEVRGIFRNCRLIGRRFRLAHVYFKGGKIIEVSTFRANPTELEAAANANSGEEDGDGEDLLITHDNVFGTAQEDARRRDFTINGLFYDVAEGRVIDYVRGRRDLDERFIRTIGDPEVRMREDPVRILRAVRFAAKLELDIESRTYAAMEGAVEDLPRCAPARLLEETFRLIRGGVSAPALKLLDALDALKILLPPVNAYLKQHGKEGEKTFYAFAESLDRRVSSGEALDDAILLAMLLIPISRTTGPEETQEGGRASVSQVVEDLLAGFVQSARLPRRIAERCRMLLLAQRTLSGERRRRSAAFKRHPLFNEALTVFEMTVEATGENREQLEAWKAGEVPQPRSAAGESDGDSGGQRKRKRRRRRRRPSSNGSSGDSAGGSESSSDAGDA</sequence>
<feature type="active site" evidence="7">
    <location>
        <position position="263"/>
    </location>
</feature>
<evidence type="ECO:0000256" key="4">
    <source>
        <dbReference type="ARBA" id="ARBA00022840"/>
    </source>
</evidence>
<dbReference type="InterPro" id="IPR002646">
    <property type="entry name" value="PolA_pol_head_dom"/>
</dbReference>
<dbReference type="HAMAP" id="MF_00957">
    <property type="entry name" value="PolyA_pol"/>
    <property type="match status" value="1"/>
</dbReference>
<dbReference type="CDD" id="cd05398">
    <property type="entry name" value="NT_ClassII-CCAase"/>
    <property type="match status" value="1"/>
</dbReference>
<keyword evidence="1 7" id="KW-0507">mRNA processing</keyword>
<feature type="domain" description="Polymerase A arginine-rich C-terminal" evidence="11">
    <location>
        <begin position="442"/>
        <end position="551"/>
    </location>
</feature>
<dbReference type="SUPFAM" id="SSF81891">
    <property type="entry name" value="Poly A polymerase C-terminal region-like"/>
    <property type="match status" value="1"/>
</dbReference>
<comment type="similarity">
    <text evidence="7 8">Belongs to the tRNA nucleotidyltransferase/poly(A) polymerase family.</text>
</comment>
<feature type="compositionally biased region" description="Basic residues" evidence="9">
    <location>
        <begin position="540"/>
        <end position="552"/>
    </location>
</feature>
<feature type="compositionally biased region" description="Low complexity" evidence="9">
    <location>
        <begin position="74"/>
        <end position="87"/>
    </location>
</feature>
<dbReference type="Gene3D" id="1.10.3090.10">
    <property type="entry name" value="cca-adding enzyme, domain 2"/>
    <property type="match status" value="1"/>
</dbReference>
<feature type="active site" evidence="7">
    <location>
        <position position="177"/>
    </location>
</feature>
<keyword evidence="5 7" id="KW-0694">RNA-binding</keyword>
<dbReference type="GO" id="GO:0005524">
    <property type="term" value="F:ATP binding"/>
    <property type="evidence" value="ECO:0007669"/>
    <property type="project" value="UniProtKB-UniRule"/>
</dbReference>
<dbReference type="Pfam" id="PF01743">
    <property type="entry name" value="PolyA_pol"/>
    <property type="match status" value="1"/>
</dbReference>
<feature type="domain" description="tRNA nucleotidyltransferase/poly(A) polymerase RNA and SrmB- binding" evidence="12">
    <location>
        <begin position="322"/>
        <end position="383"/>
    </location>
</feature>
<dbReference type="InterPro" id="IPR025866">
    <property type="entry name" value="PolyA_pol_arg_C_dom"/>
</dbReference>
<dbReference type="EMBL" id="CP012109">
    <property type="protein sequence ID" value="AKQ67583.1"/>
    <property type="molecule type" value="Genomic_DNA"/>
</dbReference>
<dbReference type="GO" id="GO:1990817">
    <property type="term" value="F:poly(A) RNA polymerase activity"/>
    <property type="evidence" value="ECO:0007669"/>
    <property type="project" value="UniProtKB-UniRule"/>
</dbReference>
<evidence type="ECO:0000256" key="1">
    <source>
        <dbReference type="ARBA" id="ARBA00022664"/>
    </source>
</evidence>
<evidence type="ECO:0000313" key="14">
    <source>
        <dbReference type="Proteomes" id="UP000009026"/>
    </source>
</evidence>
<evidence type="ECO:0000256" key="8">
    <source>
        <dbReference type="RuleBase" id="RU003953"/>
    </source>
</evidence>
<dbReference type="RefSeq" id="WP_002639046.1">
    <property type="nucleotide sequence ID" value="NZ_CP012109.1"/>
</dbReference>
<dbReference type="InterPro" id="IPR032828">
    <property type="entry name" value="PolyA_RNA-bd"/>
</dbReference>
<reference evidence="13 14" key="1">
    <citation type="journal article" date="2016" name="PLoS ONE">
        <title>Complete Genome Sequence and Comparative Genomics of a Novel Myxobacterium Myxococcus hansupus.</title>
        <authorList>
            <person name="Sharma G."/>
            <person name="Narwani T."/>
            <person name="Subramanian S."/>
        </authorList>
    </citation>
    <scope>NUCLEOTIDE SEQUENCE [LARGE SCALE GENOMIC DNA]</scope>
    <source>
        <strain evidence="14">mixupus</strain>
    </source>
</reference>
<evidence type="ECO:0000259" key="12">
    <source>
        <dbReference type="Pfam" id="PF12627"/>
    </source>
</evidence>
<dbReference type="PANTHER" id="PTHR43051:SF1">
    <property type="entry name" value="POLYNUCLEOTIDE ADENYLYLTRANSFERASE FAMILY PROTEIN"/>
    <property type="match status" value="1"/>
</dbReference>
<dbReference type="Pfam" id="PF12627">
    <property type="entry name" value="PolyA_pol_RNAbd"/>
    <property type="match status" value="1"/>
</dbReference>
<keyword evidence="6 7" id="KW-0804">Transcription</keyword>
<dbReference type="InterPro" id="IPR043519">
    <property type="entry name" value="NT_sf"/>
</dbReference>
<evidence type="ECO:0000256" key="5">
    <source>
        <dbReference type="ARBA" id="ARBA00022884"/>
    </source>
</evidence>
<dbReference type="Pfam" id="PF12626">
    <property type="entry name" value="PolyA_pol_arg_C"/>
    <property type="match status" value="1"/>
</dbReference>
<dbReference type="Gene3D" id="3.30.460.10">
    <property type="entry name" value="Beta Polymerase, domain 2"/>
    <property type="match status" value="1"/>
</dbReference>
<feature type="compositionally biased region" description="Acidic residues" evidence="9">
    <location>
        <begin position="52"/>
        <end position="65"/>
    </location>
</feature>
<evidence type="ECO:0000259" key="11">
    <source>
        <dbReference type="Pfam" id="PF12626"/>
    </source>
</evidence>
<feature type="region of interest" description="Disordered" evidence="9">
    <location>
        <begin position="1"/>
        <end position="117"/>
    </location>
</feature>
<dbReference type="GO" id="GO:0006397">
    <property type="term" value="P:mRNA processing"/>
    <property type="evidence" value="ECO:0007669"/>
    <property type="project" value="UniProtKB-KW"/>
</dbReference>
<accession>A0A0H4X160</accession>
<dbReference type="EC" id="2.7.7.19" evidence="7"/>
<dbReference type="PANTHER" id="PTHR43051">
    <property type="entry name" value="POLYNUCLEOTIDE ADENYLYLTRANSFERASE FAMILY PROTEIN"/>
    <property type="match status" value="1"/>
</dbReference>
<comment type="catalytic activity">
    <reaction evidence="7">
        <text>RNA(n) + ATP = RNA(n)-3'-adenine ribonucleotide + diphosphate</text>
        <dbReference type="Rhea" id="RHEA:11332"/>
        <dbReference type="Rhea" id="RHEA-COMP:14527"/>
        <dbReference type="Rhea" id="RHEA-COMP:17347"/>
        <dbReference type="ChEBI" id="CHEBI:30616"/>
        <dbReference type="ChEBI" id="CHEBI:33019"/>
        <dbReference type="ChEBI" id="CHEBI:140395"/>
        <dbReference type="ChEBI" id="CHEBI:173115"/>
        <dbReference type="EC" id="2.7.7.19"/>
    </reaction>
</comment>
<evidence type="ECO:0000313" key="13">
    <source>
        <dbReference type="EMBL" id="AKQ67583.1"/>
    </source>
</evidence>
<proteinExistence type="inferred from homology"/>
<dbReference type="KEGG" id="mym:A176_004495"/>
<feature type="active site" evidence="7">
    <location>
        <position position="175"/>
    </location>
</feature>
<dbReference type="InterPro" id="IPR052191">
    <property type="entry name" value="tRNA_ntf/polyA_polymerase_I"/>
</dbReference>
<dbReference type="STRING" id="1297742.A176_004495"/>
<dbReference type="GO" id="GO:0043633">
    <property type="term" value="P:polyadenylation-dependent RNA catabolic process"/>
    <property type="evidence" value="ECO:0007669"/>
    <property type="project" value="InterPro"/>
</dbReference>
<dbReference type="NCBIfam" id="TIGR01942">
    <property type="entry name" value="pcnB"/>
    <property type="match status" value="1"/>
</dbReference>
<keyword evidence="14" id="KW-1185">Reference proteome</keyword>
<evidence type="ECO:0000256" key="2">
    <source>
        <dbReference type="ARBA" id="ARBA00022679"/>
    </source>
</evidence>
<evidence type="ECO:0000256" key="3">
    <source>
        <dbReference type="ARBA" id="ARBA00022741"/>
    </source>
</evidence>
<protein>
    <recommendedName>
        <fullName evidence="7">Poly(A) polymerase I</fullName>
        <shortName evidence="7">PAP I</shortName>
        <ecNumber evidence="7">2.7.7.19</ecNumber>
    </recommendedName>
</protein>
<keyword evidence="4 7" id="KW-0067">ATP-binding</keyword>
<feature type="compositionally biased region" description="Low complexity" evidence="9">
    <location>
        <begin position="553"/>
        <end position="574"/>
    </location>
</feature>
<comment type="function">
    <text evidence="7">Adds poly(A) tail to the 3' end of many RNAs, which usually targets these RNAs for decay. Plays a significant role in the global control of gene expression, through influencing the rate of transcript degradation, and in the general RNA quality control.</text>
</comment>
<gene>
    <name evidence="7" type="primary">pcnB</name>
    <name evidence="13" type="ORF">A176_004495</name>
</gene>
<dbReference type="PATRIC" id="fig|1297742.4.peg.4537"/>
<dbReference type="AlphaFoldDB" id="A0A0H4X160"/>
<name>A0A0H4X160_9BACT</name>
<dbReference type="Proteomes" id="UP000009026">
    <property type="component" value="Chromosome"/>
</dbReference>
<dbReference type="OrthoDB" id="9805698at2"/>
<keyword evidence="3 7" id="KW-0547">Nucleotide-binding</keyword>
<feature type="region of interest" description="Disordered" evidence="9">
    <location>
        <begin position="517"/>
        <end position="574"/>
    </location>
</feature>
<feature type="compositionally biased region" description="Acidic residues" evidence="9">
    <location>
        <begin position="88"/>
        <end position="102"/>
    </location>
</feature>
<feature type="domain" description="Poly A polymerase head" evidence="10">
    <location>
        <begin position="157"/>
        <end position="294"/>
    </location>
</feature>
<evidence type="ECO:0000259" key="10">
    <source>
        <dbReference type="Pfam" id="PF01743"/>
    </source>
</evidence>
<evidence type="ECO:0000256" key="9">
    <source>
        <dbReference type="SAM" id="MobiDB-lite"/>
    </source>
</evidence>
<dbReference type="GO" id="GO:0003723">
    <property type="term" value="F:RNA binding"/>
    <property type="evidence" value="ECO:0007669"/>
    <property type="project" value="UniProtKB-UniRule"/>
</dbReference>
<dbReference type="SUPFAM" id="SSF81301">
    <property type="entry name" value="Nucleotidyltransferase"/>
    <property type="match status" value="1"/>
</dbReference>
<evidence type="ECO:0000256" key="7">
    <source>
        <dbReference type="HAMAP-Rule" id="MF_00957"/>
    </source>
</evidence>
<dbReference type="InterPro" id="IPR010206">
    <property type="entry name" value="PolA_pol_I"/>
</dbReference>
<feature type="compositionally biased region" description="Low complexity" evidence="9">
    <location>
        <begin position="17"/>
        <end position="40"/>
    </location>
</feature>
<keyword evidence="2 7" id="KW-0808">Transferase</keyword>
<evidence type="ECO:0000256" key="6">
    <source>
        <dbReference type="ARBA" id="ARBA00023163"/>
    </source>
</evidence>